<dbReference type="GeneID" id="24800285"/>
<dbReference type="PATRIC" id="fig|1434106.5.peg.1683"/>
<dbReference type="GO" id="GO:0051539">
    <property type="term" value="F:4 iron, 4 sulfur cluster binding"/>
    <property type="evidence" value="ECO:0007669"/>
    <property type="project" value="UniProtKB-KW"/>
</dbReference>
<dbReference type="SFLD" id="SFLDG01384">
    <property type="entry name" value="thioether_bond_formation_requi"/>
    <property type="match status" value="1"/>
</dbReference>
<dbReference type="SFLD" id="SFLDG01067">
    <property type="entry name" value="SPASM/twitch_domain_containing"/>
    <property type="match status" value="1"/>
</dbReference>
<sequence length="438" mass="50233">MTQDYLPPRIHVLAKPTGAICNLACSYCFFLTKEALYPGSKFRMSDEVLENYIRQLITAHQSSQVTVAWQGGEPTLMGVEFYRRAIELQEKYRKPGLTFENTMQTNGTLLDDEWCRFFKENNFLIGISIDGPRELHDTYRVGKKGNGTFDQVMKGLRLLQKHGVEYNVLTTVNRANADYPLEVYHFLRDEVGTDWMQFIPVVERINEKGHTLYQRGDTVSDRSVQPEQFGSFLSRIFDEWVRNDVGKVFVQTFEASARKWLGMPSGMCVFEETCGTGLALEHNGDLYSCDHFVEPDHLLGNIMEKEISELAALEKQYRFGQNKRDNLPQVCRECEVLFACQGECPKNRFLTTPAGETGLNYLCEGWKAFFRHIDFPIQILTGLIRRGYPVSEVMRIMALEDAFSRAGRNDPCPCGSGRKFKRCHGLRKTNAKGETRIR</sequence>
<dbReference type="Proteomes" id="UP000033079">
    <property type="component" value="Chromosome"/>
</dbReference>
<evidence type="ECO:0000256" key="2">
    <source>
        <dbReference type="ARBA" id="ARBA00022485"/>
    </source>
</evidence>
<keyword evidence="5" id="KW-0408">Iron</keyword>
<dbReference type="SUPFAM" id="SSF102114">
    <property type="entry name" value="Radical SAM enzymes"/>
    <property type="match status" value="1"/>
</dbReference>
<dbReference type="Gene3D" id="3.10.450.50">
    <property type="match status" value="1"/>
</dbReference>
<feature type="domain" description="Radical SAM core" evidence="8">
    <location>
        <begin position="6"/>
        <end position="242"/>
    </location>
</feature>
<comment type="similarity">
    <text evidence="7">Belongs to the radical SAM superfamily. Anaerobic sulfatase-maturating enzyme family.</text>
</comment>
<evidence type="ECO:0000256" key="5">
    <source>
        <dbReference type="ARBA" id="ARBA00023004"/>
    </source>
</evidence>
<dbReference type="RefSeq" id="WP_048118961.1">
    <property type="nucleotide sequence ID" value="NZ_CP009530.1"/>
</dbReference>
<dbReference type="Pfam" id="PF04055">
    <property type="entry name" value="Radical_SAM"/>
    <property type="match status" value="1"/>
</dbReference>
<dbReference type="NCBIfam" id="TIGR04085">
    <property type="entry name" value="rSAM_more_4Fe4S"/>
    <property type="match status" value="1"/>
</dbReference>
<dbReference type="SFLD" id="SFLDG01072">
    <property type="entry name" value="dehydrogenase_like"/>
    <property type="match status" value="1"/>
</dbReference>
<dbReference type="SUPFAM" id="SSF103642">
    <property type="entry name" value="Sec-C motif"/>
    <property type="match status" value="1"/>
</dbReference>
<keyword evidence="6" id="KW-0411">Iron-sulfur</keyword>
<reference evidence="9 10" key="1">
    <citation type="submission" date="2014-07" db="EMBL/GenBank/DDBJ databases">
        <title>Methanogenic archaea and the global carbon cycle.</title>
        <authorList>
            <person name="Henriksen J.R."/>
            <person name="Luke J."/>
            <person name="Reinhart S."/>
            <person name="Benedict M.N."/>
            <person name="Youngblut N.D."/>
            <person name="Metcalf M.E."/>
            <person name="Whitaker R.J."/>
            <person name="Metcalf W.W."/>
        </authorList>
    </citation>
    <scope>NUCLEOTIDE SEQUENCE [LARGE SCALE GENOMIC DNA]</scope>
    <source>
        <strain evidence="9 10">227</strain>
    </source>
</reference>
<organism evidence="9 10">
    <name type="scientific">Methanosarcina barkeri 227</name>
    <dbReference type="NCBI Taxonomy" id="1434106"/>
    <lineage>
        <taxon>Archaea</taxon>
        <taxon>Methanobacteriati</taxon>
        <taxon>Methanobacteriota</taxon>
        <taxon>Stenosarchaea group</taxon>
        <taxon>Methanomicrobia</taxon>
        <taxon>Methanosarcinales</taxon>
        <taxon>Methanosarcinaceae</taxon>
        <taxon>Methanosarcina</taxon>
    </lineage>
</organism>
<accession>A0A0E3R2V9</accession>
<dbReference type="PANTHER" id="PTHR43273:SF3">
    <property type="entry name" value="ANAEROBIC SULFATASE-MATURATING ENZYME HOMOLOG ASLB-RELATED"/>
    <property type="match status" value="1"/>
</dbReference>
<dbReference type="InterPro" id="IPR023867">
    <property type="entry name" value="Sulphatase_maturase_rSAM"/>
</dbReference>
<dbReference type="Pfam" id="PF02810">
    <property type="entry name" value="SEC-C"/>
    <property type="match status" value="1"/>
</dbReference>
<dbReference type="GO" id="GO:0016491">
    <property type="term" value="F:oxidoreductase activity"/>
    <property type="evidence" value="ECO:0007669"/>
    <property type="project" value="InterPro"/>
</dbReference>
<comment type="cofactor">
    <cofactor evidence="1">
        <name>[4Fe-4S] cluster</name>
        <dbReference type="ChEBI" id="CHEBI:49883"/>
    </cofactor>
</comment>
<dbReference type="InterPro" id="IPR004027">
    <property type="entry name" value="SEC_C_motif"/>
</dbReference>
<dbReference type="InterPro" id="IPR023885">
    <property type="entry name" value="4Fe4S-binding_SPASM_dom"/>
</dbReference>
<dbReference type="CDD" id="cd01335">
    <property type="entry name" value="Radical_SAM"/>
    <property type="match status" value="1"/>
</dbReference>
<keyword evidence="4" id="KW-0479">Metal-binding</keyword>
<evidence type="ECO:0000259" key="8">
    <source>
        <dbReference type="PROSITE" id="PS51918"/>
    </source>
</evidence>
<dbReference type="InterPro" id="IPR047207">
    <property type="entry name" value="SPASM_anSME"/>
</dbReference>
<dbReference type="EMBL" id="CP009530">
    <property type="protein sequence ID" value="AKB57825.1"/>
    <property type="molecule type" value="Genomic_DNA"/>
</dbReference>
<dbReference type="NCBIfam" id="TIGR03942">
    <property type="entry name" value="sulfatase_rSAM"/>
    <property type="match status" value="1"/>
</dbReference>
<dbReference type="GO" id="GO:0046872">
    <property type="term" value="F:metal ion binding"/>
    <property type="evidence" value="ECO:0007669"/>
    <property type="project" value="UniProtKB-KW"/>
</dbReference>
<evidence type="ECO:0000313" key="9">
    <source>
        <dbReference type="EMBL" id="AKB57825.1"/>
    </source>
</evidence>
<evidence type="ECO:0000313" key="10">
    <source>
        <dbReference type="Proteomes" id="UP000033079"/>
    </source>
</evidence>
<evidence type="ECO:0000256" key="3">
    <source>
        <dbReference type="ARBA" id="ARBA00022691"/>
    </source>
</evidence>
<dbReference type="HOGENOM" id="CLU_009273_10_0_2"/>
<evidence type="ECO:0000256" key="1">
    <source>
        <dbReference type="ARBA" id="ARBA00001966"/>
    </source>
</evidence>
<dbReference type="Gene3D" id="3.20.20.70">
    <property type="entry name" value="Aldolase class I"/>
    <property type="match status" value="1"/>
</dbReference>
<keyword evidence="3" id="KW-0949">S-adenosyl-L-methionine</keyword>
<dbReference type="InterPro" id="IPR007197">
    <property type="entry name" value="rSAM"/>
</dbReference>
<keyword evidence="2" id="KW-0004">4Fe-4S</keyword>
<dbReference type="InterPro" id="IPR013785">
    <property type="entry name" value="Aldolase_TIM"/>
</dbReference>
<dbReference type="KEGG" id="mbar:MSBR2_1309"/>
<dbReference type="CDD" id="cd21120">
    <property type="entry name" value="SPASM_anSME"/>
    <property type="match status" value="1"/>
</dbReference>
<dbReference type="Pfam" id="PF13186">
    <property type="entry name" value="SPASM"/>
    <property type="match status" value="1"/>
</dbReference>
<dbReference type="SFLD" id="SFLDG01386">
    <property type="entry name" value="main_SPASM_domain-containing"/>
    <property type="match status" value="1"/>
</dbReference>
<dbReference type="SFLD" id="SFLDF00285">
    <property type="entry name" value="anaerobic_Ser-type_sulfatase-m"/>
    <property type="match status" value="1"/>
</dbReference>
<dbReference type="SFLD" id="SFLDS00029">
    <property type="entry name" value="Radical_SAM"/>
    <property type="match status" value="1"/>
</dbReference>
<dbReference type="AlphaFoldDB" id="A0A0E3R2V9"/>
<proteinExistence type="inferred from homology"/>
<gene>
    <name evidence="9" type="ORF">MSBR2_1309</name>
</gene>
<dbReference type="PANTHER" id="PTHR43273">
    <property type="entry name" value="ANAEROBIC SULFATASE-MATURATING ENZYME HOMOLOG ASLB-RELATED"/>
    <property type="match status" value="1"/>
</dbReference>
<protein>
    <submittedName>
        <fullName evidence="9">Putative arylsulfatase regulatory protein</fullName>
    </submittedName>
</protein>
<evidence type="ECO:0000256" key="6">
    <source>
        <dbReference type="ARBA" id="ARBA00023014"/>
    </source>
</evidence>
<name>A0A0E3R2V9_METBA</name>
<dbReference type="InterPro" id="IPR058240">
    <property type="entry name" value="rSAM_sf"/>
</dbReference>
<dbReference type="PROSITE" id="PS51918">
    <property type="entry name" value="RADICAL_SAM"/>
    <property type="match status" value="1"/>
</dbReference>
<evidence type="ECO:0000256" key="7">
    <source>
        <dbReference type="ARBA" id="ARBA00023601"/>
    </source>
</evidence>
<evidence type="ECO:0000256" key="4">
    <source>
        <dbReference type="ARBA" id="ARBA00022723"/>
    </source>
</evidence>
<dbReference type="InterPro" id="IPR034491">
    <property type="entry name" value="Anaerob_Ser_sulfatase-maturase"/>
</dbReference>